<dbReference type="Pfam" id="PF01098">
    <property type="entry name" value="FTSW_RODA_SPOVE"/>
    <property type="match status" value="1"/>
</dbReference>
<keyword evidence="5" id="KW-0133">Cell shape</keyword>
<feature type="transmembrane region" description="Helical" evidence="16">
    <location>
        <begin position="74"/>
        <end position="92"/>
    </location>
</feature>
<evidence type="ECO:0000256" key="9">
    <source>
        <dbReference type="ARBA" id="ARBA00032370"/>
    </source>
</evidence>
<organism evidence="17">
    <name type="scientific">Ignavibacterium album</name>
    <dbReference type="NCBI Taxonomy" id="591197"/>
    <lineage>
        <taxon>Bacteria</taxon>
        <taxon>Pseudomonadati</taxon>
        <taxon>Ignavibacteriota</taxon>
        <taxon>Ignavibacteria</taxon>
        <taxon>Ignavibacteriales</taxon>
        <taxon>Ignavibacteriaceae</taxon>
        <taxon>Ignavibacterium</taxon>
    </lineage>
</organism>
<feature type="transmembrane region" description="Helical" evidence="16">
    <location>
        <begin position="134"/>
        <end position="152"/>
    </location>
</feature>
<feature type="transmembrane region" description="Helical" evidence="16">
    <location>
        <begin position="267"/>
        <end position="288"/>
    </location>
</feature>
<comment type="subcellular location">
    <subcellularLocation>
        <location evidence="1">Membrane</location>
        <topology evidence="1">Multi-pass membrane protein</topology>
    </subcellularLocation>
</comment>
<evidence type="ECO:0000313" key="17">
    <source>
        <dbReference type="EMBL" id="HGT48642.1"/>
    </source>
</evidence>
<sequence length="379" mass="41258">MKKLAFTVFFDTLILICIGLVIVLTASSTISAIKFSDSLYLFNLHLIRVLIAFAVLIVFSFIPYEIYKSISKPMILISVVLLVYTLIFAPEIKGAGRWLSIGGITFQPADIAKLVLIIHLAAMLERKSDYLDDFNNAFMPMFIWVMITSGLILIQPNISNGLLIITIALTIMFVGGVKFKHIFLSSLAMVLSGGAIAMIFSHSRQRILSFVNSVINGGDMNLQVKQALVSLGSGGFFGVGIGNSQQNNLFLPEAYGDFIFAILGEQLGFIGSVMVIFFYLVLFISGILIAKKAQDKFGQLLAFGITFSIAIYAFVNIAVATGTFPTTGLPLPFISYGGTSIIFLSMGIGILINIAVLNSKKSKQTKVIVDENNLAEQKV</sequence>
<feature type="transmembrane region" description="Helical" evidence="16">
    <location>
        <begin position="333"/>
        <end position="356"/>
    </location>
</feature>
<protein>
    <recommendedName>
        <fullName evidence="12">Probable peptidoglycan glycosyltransferase FtsW</fullName>
        <ecNumber evidence="14">2.4.99.28</ecNumber>
    </recommendedName>
    <alternativeName>
        <fullName evidence="13">Cell division protein FtsW</fullName>
    </alternativeName>
    <alternativeName>
        <fullName evidence="10">Cell wall polymerase</fullName>
    </alternativeName>
    <alternativeName>
        <fullName evidence="9">Peptidoglycan polymerase</fullName>
    </alternativeName>
</protein>
<evidence type="ECO:0000256" key="14">
    <source>
        <dbReference type="ARBA" id="ARBA00044770"/>
    </source>
</evidence>
<dbReference type="GO" id="GO:0008360">
    <property type="term" value="P:regulation of cell shape"/>
    <property type="evidence" value="ECO:0007669"/>
    <property type="project" value="UniProtKB-KW"/>
</dbReference>
<evidence type="ECO:0000256" key="11">
    <source>
        <dbReference type="ARBA" id="ARBA00038053"/>
    </source>
</evidence>
<dbReference type="GO" id="GO:0015648">
    <property type="term" value="F:lipid-linked peptidoglycan transporter activity"/>
    <property type="evidence" value="ECO:0007669"/>
    <property type="project" value="TreeGrafter"/>
</dbReference>
<dbReference type="AlphaFoldDB" id="A0A832G7P3"/>
<dbReference type="GO" id="GO:0009252">
    <property type="term" value="P:peptidoglycan biosynthetic process"/>
    <property type="evidence" value="ECO:0007669"/>
    <property type="project" value="UniProtKB-KW"/>
</dbReference>
<name>A0A832G7P3_9BACT</name>
<dbReference type="GO" id="GO:0032153">
    <property type="term" value="C:cell division site"/>
    <property type="evidence" value="ECO:0007669"/>
    <property type="project" value="TreeGrafter"/>
</dbReference>
<comment type="catalytic activity">
    <reaction evidence="15">
        <text>[GlcNAc-(1-&gt;4)-Mur2Ac(oyl-L-Ala-gamma-D-Glu-L-Lys-D-Ala-D-Ala)](n)-di-trans,octa-cis-undecaprenyl diphosphate + beta-D-GlcNAc-(1-&gt;4)-Mur2Ac(oyl-L-Ala-gamma-D-Glu-L-Lys-D-Ala-D-Ala)-di-trans,octa-cis-undecaprenyl diphosphate = [GlcNAc-(1-&gt;4)-Mur2Ac(oyl-L-Ala-gamma-D-Glu-L-Lys-D-Ala-D-Ala)](n+1)-di-trans,octa-cis-undecaprenyl diphosphate + di-trans,octa-cis-undecaprenyl diphosphate + H(+)</text>
        <dbReference type="Rhea" id="RHEA:23708"/>
        <dbReference type="Rhea" id="RHEA-COMP:9602"/>
        <dbReference type="Rhea" id="RHEA-COMP:9603"/>
        <dbReference type="ChEBI" id="CHEBI:15378"/>
        <dbReference type="ChEBI" id="CHEBI:58405"/>
        <dbReference type="ChEBI" id="CHEBI:60033"/>
        <dbReference type="ChEBI" id="CHEBI:78435"/>
        <dbReference type="EC" id="2.4.99.28"/>
    </reaction>
</comment>
<dbReference type="GO" id="GO:0008955">
    <property type="term" value="F:peptidoglycan glycosyltransferase activity"/>
    <property type="evidence" value="ECO:0007669"/>
    <property type="project" value="UniProtKB-EC"/>
</dbReference>
<keyword evidence="3" id="KW-0808">Transferase</keyword>
<feature type="transmembrane region" description="Helical" evidence="16">
    <location>
        <begin position="300"/>
        <end position="321"/>
    </location>
</feature>
<dbReference type="EMBL" id="DSVI01000018">
    <property type="protein sequence ID" value="HGT48642.1"/>
    <property type="molecule type" value="Genomic_DNA"/>
</dbReference>
<dbReference type="PANTHER" id="PTHR30474">
    <property type="entry name" value="CELL CYCLE PROTEIN"/>
    <property type="match status" value="1"/>
</dbReference>
<dbReference type="EC" id="2.4.99.28" evidence="14"/>
<keyword evidence="17" id="KW-0131">Cell cycle</keyword>
<feature type="transmembrane region" description="Helical" evidence="16">
    <location>
        <begin position="12"/>
        <end position="33"/>
    </location>
</feature>
<keyword evidence="8 16" id="KW-0472">Membrane</keyword>
<evidence type="ECO:0000256" key="16">
    <source>
        <dbReference type="SAM" id="Phobius"/>
    </source>
</evidence>
<keyword evidence="7 16" id="KW-1133">Transmembrane helix</keyword>
<dbReference type="InterPro" id="IPR001182">
    <property type="entry name" value="FtsW/RodA"/>
</dbReference>
<comment type="caution">
    <text evidence="17">The sequence shown here is derived from an EMBL/GenBank/DDBJ whole genome shotgun (WGS) entry which is preliminary data.</text>
</comment>
<proteinExistence type="inferred from homology"/>
<dbReference type="GO" id="GO:0005886">
    <property type="term" value="C:plasma membrane"/>
    <property type="evidence" value="ECO:0007669"/>
    <property type="project" value="TreeGrafter"/>
</dbReference>
<keyword evidence="2" id="KW-0328">Glycosyltransferase</keyword>
<accession>A0A832G7P3</accession>
<evidence type="ECO:0000256" key="1">
    <source>
        <dbReference type="ARBA" id="ARBA00004141"/>
    </source>
</evidence>
<feature type="transmembrane region" description="Helical" evidence="16">
    <location>
        <begin position="98"/>
        <end position="122"/>
    </location>
</feature>
<feature type="transmembrane region" description="Helical" evidence="16">
    <location>
        <begin position="182"/>
        <end position="200"/>
    </location>
</feature>
<evidence type="ECO:0000256" key="13">
    <source>
        <dbReference type="ARBA" id="ARBA00041418"/>
    </source>
</evidence>
<evidence type="ECO:0000256" key="10">
    <source>
        <dbReference type="ARBA" id="ARBA00033270"/>
    </source>
</evidence>
<evidence type="ECO:0000256" key="2">
    <source>
        <dbReference type="ARBA" id="ARBA00022676"/>
    </source>
</evidence>
<evidence type="ECO:0000256" key="3">
    <source>
        <dbReference type="ARBA" id="ARBA00022679"/>
    </source>
</evidence>
<keyword evidence="4 16" id="KW-0812">Transmembrane</keyword>
<evidence type="ECO:0000256" key="4">
    <source>
        <dbReference type="ARBA" id="ARBA00022692"/>
    </source>
</evidence>
<dbReference type="GO" id="GO:0051301">
    <property type="term" value="P:cell division"/>
    <property type="evidence" value="ECO:0007669"/>
    <property type="project" value="UniProtKB-KW"/>
</dbReference>
<feature type="transmembrane region" description="Helical" evidence="16">
    <location>
        <begin position="39"/>
        <end position="62"/>
    </location>
</feature>
<evidence type="ECO:0000256" key="7">
    <source>
        <dbReference type="ARBA" id="ARBA00022989"/>
    </source>
</evidence>
<reference evidence="17" key="1">
    <citation type="journal article" date="2020" name="mSystems">
        <title>Genome- and Community-Level Interaction Insights into Carbon Utilization and Element Cycling Functions of Hydrothermarchaeota in Hydrothermal Sediment.</title>
        <authorList>
            <person name="Zhou Z."/>
            <person name="Liu Y."/>
            <person name="Xu W."/>
            <person name="Pan J."/>
            <person name="Luo Z.H."/>
            <person name="Li M."/>
        </authorList>
    </citation>
    <scope>NUCLEOTIDE SEQUENCE [LARGE SCALE GENOMIC DNA]</scope>
    <source>
        <strain evidence="17">SpSt-500</strain>
    </source>
</reference>
<evidence type="ECO:0000256" key="6">
    <source>
        <dbReference type="ARBA" id="ARBA00022984"/>
    </source>
</evidence>
<feature type="transmembrane region" description="Helical" evidence="16">
    <location>
        <begin position="158"/>
        <end position="175"/>
    </location>
</feature>
<evidence type="ECO:0000256" key="5">
    <source>
        <dbReference type="ARBA" id="ARBA00022960"/>
    </source>
</evidence>
<keyword evidence="6" id="KW-0573">Peptidoglycan synthesis</keyword>
<evidence type="ECO:0000256" key="15">
    <source>
        <dbReference type="ARBA" id="ARBA00049902"/>
    </source>
</evidence>
<keyword evidence="17" id="KW-0132">Cell division</keyword>
<gene>
    <name evidence="17" type="ORF">ENS56_11440</name>
</gene>
<evidence type="ECO:0000256" key="8">
    <source>
        <dbReference type="ARBA" id="ARBA00023136"/>
    </source>
</evidence>
<evidence type="ECO:0000256" key="12">
    <source>
        <dbReference type="ARBA" id="ARBA00041185"/>
    </source>
</evidence>
<comment type="similarity">
    <text evidence="11">Belongs to the SEDS family. FtsW subfamily.</text>
</comment>
<dbReference type="PANTHER" id="PTHR30474:SF2">
    <property type="entry name" value="PEPTIDOGLYCAN GLYCOSYLTRANSFERASE FTSW-RELATED"/>
    <property type="match status" value="1"/>
</dbReference>